<dbReference type="InterPro" id="IPR029044">
    <property type="entry name" value="Nucleotide-diphossugar_trans"/>
</dbReference>
<evidence type="ECO:0000313" key="7">
    <source>
        <dbReference type="Proteomes" id="UP001165652"/>
    </source>
</evidence>
<dbReference type="EMBL" id="JAQQLI010000027">
    <property type="protein sequence ID" value="MDC7787461.1"/>
    <property type="molecule type" value="Genomic_DNA"/>
</dbReference>
<dbReference type="RefSeq" id="WP_272778301.1">
    <property type="nucleotide sequence ID" value="NZ_JAQQLI010000027.1"/>
</dbReference>
<sequence length="288" mass="31006">MPSCDVVVVNYNAGAFLKQTVDAVLGTAAVARVVVVDNASADDSLRALRDAGGRLAIVRNGRNLGFAAACNIGIGRTASEFVLLLNPDCRPEPGAIERLIGILADRPGAGMSGPLLLNPDGSEQAGGRRAEPTPGRSLVAALGLARLGGRVPGLTGVGLHHAPLPAGPVEVEAISGACMLVRRDAMRSVGLMDDRYFLHCEDLDWCLRFRRGGFSIVFTPEARVIHQKGVSSRPHPIATEWHKHRGMARFYRKFYRSRYPAPLTALVMAGIWLRFGLVATTRLVRRRS</sequence>
<dbReference type="SUPFAM" id="SSF53448">
    <property type="entry name" value="Nucleotide-diphospho-sugar transferases"/>
    <property type="match status" value="1"/>
</dbReference>
<evidence type="ECO:0000313" key="6">
    <source>
        <dbReference type="EMBL" id="MDC7787461.1"/>
    </source>
</evidence>
<evidence type="ECO:0000256" key="1">
    <source>
        <dbReference type="ARBA" id="ARBA00006739"/>
    </source>
</evidence>
<dbReference type="PANTHER" id="PTHR43179:SF12">
    <property type="entry name" value="GALACTOFURANOSYLTRANSFERASE GLFT2"/>
    <property type="match status" value="1"/>
</dbReference>
<evidence type="ECO:0000259" key="5">
    <source>
        <dbReference type="Pfam" id="PF00535"/>
    </source>
</evidence>
<evidence type="ECO:0000256" key="3">
    <source>
        <dbReference type="ARBA" id="ARBA00022679"/>
    </source>
</evidence>
<comment type="caution">
    <text evidence="6">The sequence shown here is derived from an EMBL/GenBank/DDBJ whole genome shotgun (WGS) entry which is preliminary data.</text>
</comment>
<name>A0ABT5JDN4_RHOTP</name>
<keyword evidence="3" id="KW-0808">Transferase</keyword>
<reference evidence="6" key="1">
    <citation type="journal article" date="2023" name="Microbiol Resour">
        <title>Genome Sequences of Rhodoplanes serenus and Two Thermotolerant Strains, Rhodoplanes tepidamans and 'Rhodoplanes cryptolactis,' Further Refine the Genus.</title>
        <authorList>
            <person name="Rayyan A.A."/>
            <person name="Kyndt J.A."/>
        </authorList>
    </citation>
    <scope>NUCLEOTIDE SEQUENCE</scope>
    <source>
        <strain evidence="6">DSM 9987</strain>
    </source>
</reference>
<gene>
    <name evidence="6" type="ORF">PQJ73_17360</name>
</gene>
<keyword evidence="4" id="KW-0812">Transmembrane</keyword>
<dbReference type="PANTHER" id="PTHR43179">
    <property type="entry name" value="RHAMNOSYLTRANSFERASE WBBL"/>
    <property type="match status" value="1"/>
</dbReference>
<organism evidence="6 7">
    <name type="scientific">Rhodoplanes tepidamans</name>
    <name type="common">Rhodoplanes cryptolactis</name>
    <dbReference type="NCBI Taxonomy" id="200616"/>
    <lineage>
        <taxon>Bacteria</taxon>
        <taxon>Pseudomonadati</taxon>
        <taxon>Pseudomonadota</taxon>
        <taxon>Alphaproteobacteria</taxon>
        <taxon>Hyphomicrobiales</taxon>
        <taxon>Nitrobacteraceae</taxon>
        <taxon>Rhodoplanes</taxon>
    </lineage>
</organism>
<dbReference type="CDD" id="cd04186">
    <property type="entry name" value="GT_2_like_c"/>
    <property type="match status" value="1"/>
</dbReference>
<keyword evidence="4" id="KW-0472">Membrane</keyword>
<dbReference type="Gene3D" id="3.90.550.10">
    <property type="entry name" value="Spore Coat Polysaccharide Biosynthesis Protein SpsA, Chain A"/>
    <property type="match status" value="1"/>
</dbReference>
<keyword evidence="2" id="KW-0328">Glycosyltransferase</keyword>
<feature type="transmembrane region" description="Helical" evidence="4">
    <location>
        <begin position="259"/>
        <end position="279"/>
    </location>
</feature>
<dbReference type="Pfam" id="PF00535">
    <property type="entry name" value="Glycos_transf_2"/>
    <property type="match status" value="1"/>
</dbReference>
<keyword evidence="7" id="KW-1185">Reference proteome</keyword>
<dbReference type="Proteomes" id="UP001165652">
    <property type="component" value="Unassembled WGS sequence"/>
</dbReference>
<keyword evidence="4" id="KW-1133">Transmembrane helix</keyword>
<proteinExistence type="inferred from homology"/>
<feature type="domain" description="Glycosyltransferase 2-like" evidence="5">
    <location>
        <begin position="6"/>
        <end position="107"/>
    </location>
</feature>
<evidence type="ECO:0000256" key="2">
    <source>
        <dbReference type="ARBA" id="ARBA00022676"/>
    </source>
</evidence>
<dbReference type="InterPro" id="IPR001173">
    <property type="entry name" value="Glyco_trans_2-like"/>
</dbReference>
<accession>A0ABT5JDN4</accession>
<evidence type="ECO:0000256" key="4">
    <source>
        <dbReference type="SAM" id="Phobius"/>
    </source>
</evidence>
<protein>
    <submittedName>
        <fullName evidence="6">Glycosyltransferase family 2 protein</fullName>
    </submittedName>
</protein>
<comment type="similarity">
    <text evidence="1">Belongs to the glycosyltransferase 2 family.</text>
</comment>
<reference evidence="6" key="2">
    <citation type="submission" date="2023-02" db="EMBL/GenBank/DDBJ databases">
        <authorList>
            <person name="Rayyan A."/>
            <person name="Meyer T."/>
            <person name="Kyndt J.A."/>
        </authorList>
    </citation>
    <scope>NUCLEOTIDE SEQUENCE</scope>
    <source>
        <strain evidence="6">DSM 9987</strain>
    </source>
</reference>